<protein>
    <submittedName>
        <fullName evidence="2">Uncharacterized protein</fullName>
    </submittedName>
</protein>
<evidence type="ECO:0000313" key="2">
    <source>
        <dbReference type="EMBL" id="MFC0224216.1"/>
    </source>
</evidence>
<dbReference type="EMBL" id="JBHLXH010000002">
    <property type="protein sequence ID" value="MFC0224216.1"/>
    <property type="molecule type" value="Genomic_DNA"/>
</dbReference>
<reference evidence="2 3" key="1">
    <citation type="submission" date="2024-09" db="EMBL/GenBank/DDBJ databases">
        <authorList>
            <person name="Sun Q."/>
            <person name="Mori K."/>
        </authorList>
    </citation>
    <scope>NUCLEOTIDE SEQUENCE [LARGE SCALE GENOMIC DNA]</scope>
    <source>
        <strain evidence="2 3">CCM 8654</strain>
    </source>
</reference>
<organism evidence="2 3">
    <name type="scientific">Nocardioides zeicaulis</name>
    <dbReference type="NCBI Taxonomy" id="1776857"/>
    <lineage>
        <taxon>Bacteria</taxon>
        <taxon>Bacillati</taxon>
        <taxon>Actinomycetota</taxon>
        <taxon>Actinomycetes</taxon>
        <taxon>Propionibacteriales</taxon>
        <taxon>Nocardioidaceae</taxon>
        <taxon>Nocardioides</taxon>
    </lineage>
</organism>
<evidence type="ECO:0000313" key="3">
    <source>
        <dbReference type="Proteomes" id="UP001589698"/>
    </source>
</evidence>
<feature type="transmembrane region" description="Helical" evidence="1">
    <location>
        <begin position="12"/>
        <end position="38"/>
    </location>
</feature>
<keyword evidence="1" id="KW-0812">Transmembrane</keyword>
<dbReference type="RefSeq" id="WP_378519995.1">
    <property type="nucleotide sequence ID" value="NZ_CBCSDI010000005.1"/>
</dbReference>
<evidence type="ECO:0000256" key="1">
    <source>
        <dbReference type="SAM" id="Phobius"/>
    </source>
</evidence>
<sequence>MDTVPGWEIVLFVVAALAVLAAFTLASFVTCALVVAALHATDHLADQDDDEVLDEPAQDGRSHVSC</sequence>
<accession>A0ABV6E5K0</accession>
<name>A0ABV6E5K0_9ACTN</name>
<gene>
    <name evidence="2" type="ORF">ACFFJG_17155</name>
</gene>
<keyword evidence="1" id="KW-1133">Transmembrane helix</keyword>
<proteinExistence type="predicted"/>
<comment type="caution">
    <text evidence="2">The sequence shown here is derived from an EMBL/GenBank/DDBJ whole genome shotgun (WGS) entry which is preliminary data.</text>
</comment>
<keyword evidence="1" id="KW-0472">Membrane</keyword>
<dbReference type="Proteomes" id="UP001589698">
    <property type="component" value="Unassembled WGS sequence"/>
</dbReference>
<keyword evidence="3" id="KW-1185">Reference proteome</keyword>